<dbReference type="GO" id="GO:0005886">
    <property type="term" value="C:plasma membrane"/>
    <property type="evidence" value="ECO:0007669"/>
    <property type="project" value="TreeGrafter"/>
</dbReference>
<dbReference type="SUPFAM" id="SSF56214">
    <property type="entry name" value="4'-phosphopantetheinyl transferase"/>
    <property type="match status" value="1"/>
</dbReference>
<dbReference type="Proteomes" id="UP000331127">
    <property type="component" value="Unassembled WGS sequence"/>
</dbReference>
<evidence type="ECO:0000259" key="5">
    <source>
        <dbReference type="Pfam" id="PF17837"/>
    </source>
</evidence>
<evidence type="ECO:0000256" key="3">
    <source>
        <dbReference type="PIRSR" id="PIRSR603542-2"/>
    </source>
</evidence>
<feature type="binding site" evidence="3">
    <location>
        <position position="106"/>
    </location>
    <ligand>
        <name>Mg(2+)</name>
        <dbReference type="ChEBI" id="CHEBI:18420"/>
    </ligand>
</feature>
<dbReference type="GO" id="GO:0008897">
    <property type="term" value="F:holo-[acyl-carrier-protein] synthase activity"/>
    <property type="evidence" value="ECO:0007669"/>
    <property type="project" value="InterPro"/>
</dbReference>
<feature type="binding site" evidence="3">
    <location>
        <position position="105"/>
    </location>
    <ligand>
        <name>Mg(2+)</name>
        <dbReference type="ChEBI" id="CHEBI:18420"/>
    </ligand>
</feature>
<dbReference type="InterPro" id="IPR037143">
    <property type="entry name" value="4-PPantetheinyl_Trfase_dom_sf"/>
</dbReference>
<dbReference type="Gene3D" id="3.90.470.20">
    <property type="entry name" value="4'-phosphopantetheinyl transferase domain"/>
    <property type="match status" value="1"/>
</dbReference>
<dbReference type="InterPro" id="IPR041354">
    <property type="entry name" value="4PPT_N"/>
</dbReference>
<proteinExistence type="predicted"/>
<dbReference type="Pfam" id="PF01648">
    <property type="entry name" value="ACPS"/>
    <property type="match status" value="1"/>
</dbReference>
<dbReference type="Pfam" id="PF17837">
    <property type="entry name" value="4PPT_N"/>
    <property type="match status" value="1"/>
</dbReference>
<evidence type="ECO:0000313" key="6">
    <source>
        <dbReference type="EMBL" id="GES16968.1"/>
    </source>
</evidence>
<dbReference type="GO" id="GO:0009366">
    <property type="term" value="C:enterobactin synthetase complex"/>
    <property type="evidence" value="ECO:0007669"/>
    <property type="project" value="InterPro"/>
</dbReference>
<feature type="binding site" evidence="2">
    <location>
        <position position="167"/>
    </location>
    <ligand>
        <name>CoA</name>
        <dbReference type="ChEBI" id="CHEBI:57287"/>
    </ligand>
</feature>
<evidence type="ECO:0000259" key="4">
    <source>
        <dbReference type="Pfam" id="PF01648"/>
    </source>
</evidence>
<feature type="binding site" evidence="2">
    <location>
        <position position="47"/>
    </location>
    <ligand>
        <name>CoA</name>
        <dbReference type="ChEBI" id="CHEBI:57287"/>
    </ligand>
</feature>
<feature type="binding site" evidence="2">
    <location>
        <position position="39"/>
    </location>
    <ligand>
        <name>CoA</name>
        <dbReference type="ChEBI" id="CHEBI:57287"/>
    </ligand>
</feature>
<keyword evidence="7" id="KW-1185">Reference proteome</keyword>
<feature type="domain" description="4'-phosphopantetheinyl transferase" evidence="4">
    <location>
        <begin position="102"/>
        <end position="189"/>
    </location>
</feature>
<name>A0A5M3XFV4_9ACTN</name>
<keyword evidence="3" id="KW-0460">Magnesium</keyword>
<dbReference type="InterPro" id="IPR008278">
    <property type="entry name" value="4-PPantetheinyl_Trfase_dom"/>
</dbReference>
<protein>
    <submittedName>
        <fullName evidence="6">4'-phosphopantetheinyl transferase</fullName>
    </submittedName>
</protein>
<dbReference type="PANTHER" id="PTHR38096">
    <property type="entry name" value="ENTEROBACTIN SYNTHASE COMPONENT D"/>
    <property type="match status" value="1"/>
</dbReference>
<dbReference type="AlphaFoldDB" id="A0A5M3XFV4"/>
<dbReference type="GO" id="GO:0009239">
    <property type="term" value="P:enterobactin biosynthetic process"/>
    <property type="evidence" value="ECO:0007669"/>
    <property type="project" value="InterPro"/>
</dbReference>
<feature type="binding site" evidence="3">
    <location>
        <position position="107"/>
    </location>
    <ligand>
        <name>Mg(2+)</name>
        <dbReference type="ChEBI" id="CHEBI:18420"/>
    </ligand>
</feature>
<evidence type="ECO:0000313" key="7">
    <source>
        <dbReference type="Proteomes" id="UP000331127"/>
    </source>
</evidence>
<dbReference type="InterPro" id="IPR003542">
    <property type="entry name" value="Enbac_synth_compD-like"/>
</dbReference>
<dbReference type="PANTHER" id="PTHR38096:SF1">
    <property type="entry name" value="ENTEROBACTIN SYNTHASE COMPONENT D"/>
    <property type="match status" value="1"/>
</dbReference>
<comment type="caution">
    <text evidence="6">The sequence shown here is derived from an EMBL/GenBank/DDBJ whole genome shotgun (WGS) entry which is preliminary data.</text>
</comment>
<evidence type="ECO:0000256" key="1">
    <source>
        <dbReference type="ARBA" id="ARBA00022679"/>
    </source>
</evidence>
<dbReference type="PRINTS" id="PR01399">
    <property type="entry name" value="ENTSNTHTASED"/>
</dbReference>
<comment type="cofactor">
    <cofactor evidence="3">
        <name>Mg(2+)</name>
        <dbReference type="ChEBI" id="CHEBI:18420"/>
    </cofactor>
</comment>
<organism evidence="6 7">
    <name type="scientific">Acrocarpospora macrocephala</name>
    <dbReference type="NCBI Taxonomy" id="150177"/>
    <lineage>
        <taxon>Bacteria</taxon>
        <taxon>Bacillati</taxon>
        <taxon>Actinomycetota</taxon>
        <taxon>Actinomycetes</taxon>
        <taxon>Streptosporangiales</taxon>
        <taxon>Streptosporangiaceae</taxon>
        <taxon>Acrocarpospora</taxon>
    </lineage>
</organism>
<accession>A0A5M3XFV4</accession>
<dbReference type="OrthoDB" id="8210607at2"/>
<feature type="binding site" evidence="2">
    <location>
        <position position="150"/>
    </location>
    <ligand>
        <name>CoA</name>
        <dbReference type="ChEBI" id="CHEBI:57287"/>
    </ligand>
</feature>
<dbReference type="EMBL" id="BLAE01000127">
    <property type="protein sequence ID" value="GES16968.1"/>
    <property type="molecule type" value="Genomic_DNA"/>
</dbReference>
<feature type="domain" description="4'-phosphopantetheinyl transferase N-terminal" evidence="5">
    <location>
        <begin position="28"/>
        <end position="94"/>
    </location>
</feature>
<gene>
    <name evidence="6" type="ORF">Amac_105660</name>
</gene>
<keyword evidence="1 6" id="KW-0808">Transferase</keyword>
<keyword evidence="3" id="KW-0479">Metal-binding</keyword>
<reference evidence="6 7" key="1">
    <citation type="submission" date="2019-10" db="EMBL/GenBank/DDBJ databases">
        <title>Whole genome shotgun sequence of Acrocarpospora macrocephala NBRC 16266.</title>
        <authorList>
            <person name="Ichikawa N."/>
            <person name="Kimura A."/>
            <person name="Kitahashi Y."/>
            <person name="Komaki H."/>
            <person name="Oguchi A."/>
        </authorList>
    </citation>
    <scope>NUCLEOTIDE SEQUENCE [LARGE SCALE GENOMIC DNA]</scope>
    <source>
        <strain evidence="6 7">NBRC 16266</strain>
    </source>
</reference>
<feature type="binding site" evidence="2">
    <location>
        <begin position="83"/>
        <end position="84"/>
    </location>
    <ligand>
        <name>CoA</name>
        <dbReference type="ChEBI" id="CHEBI:57287"/>
    </ligand>
</feature>
<dbReference type="RefSeq" id="WP_155361947.1">
    <property type="nucleotide sequence ID" value="NZ_BAAAHL010000045.1"/>
</dbReference>
<evidence type="ECO:0000256" key="2">
    <source>
        <dbReference type="PIRSR" id="PIRSR603542-1"/>
    </source>
</evidence>
<feature type="binding site" evidence="2">
    <location>
        <position position="105"/>
    </location>
    <ligand>
        <name>CoA</name>
        <dbReference type="ChEBI" id="CHEBI:57287"/>
    </ligand>
</feature>
<feature type="binding site" evidence="2">
    <location>
        <position position="154"/>
    </location>
    <ligand>
        <name>CoA</name>
        <dbReference type="ChEBI" id="CHEBI:57287"/>
    </ligand>
</feature>
<dbReference type="GO" id="GO:0000287">
    <property type="term" value="F:magnesium ion binding"/>
    <property type="evidence" value="ECO:0007669"/>
    <property type="project" value="InterPro"/>
</dbReference>
<sequence length="242" mass="26377">MIEDLLPGAIMSSEAFDDSQPCALFPAEQAVISGAVEKRRREFTTARWCARNALGRLGYPQVPVVPGAKGAPVWPADVVGSITHCTGYRAAAVARSSDITTLGIDAEPNKPLPAGILEAIAVEEELRWVPDFLRRDPSARWDRLLFSAKESVYKAWFPLDPLREPRLDFSEASITFDPVGGGFLARLLAEGPRLSDGSELREFSGRWLVRRGLVITAIAVIATSPDARNTPGTADDLRLTQH</sequence>